<dbReference type="InterPro" id="IPR043129">
    <property type="entry name" value="ATPase_NBD"/>
</dbReference>
<dbReference type="AlphaFoldDB" id="A0AAN1XV74"/>
<feature type="domain" description="ATPase BadF/BadG/BcrA/BcrD type" evidence="1">
    <location>
        <begin position="4"/>
        <end position="292"/>
    </location>
</feature>
<dbReference type="Gene3D" id="3.30.420.40">
    <property type="match status" value="2"/>
</dbReference>
<dbReference type="EMBL" id="AP025523">
    <property type="protein sequence ID" value="BDE06063.1"/>
    <property type="molecule type" value="Genomic_DNA"/>
</dbReference>
<dbReference type="KEGG" id="vab:WPS_13390"/>
<protein>
    <submittedName>
        <fullName evidence="2">N-acetylglucosamine kinase</fullName>
    </submittedName>
</protein>
<gene>
    <name evidence="2" type="ORF">WPS_13390</name>
</gene>
<organism evidence="2 3">
    <name type="scientific">Vulcanimicrobium alpinum</name>
    <dbReference type="NCBI Taxonomy" id="3016050"/>
    <lineage>
        <taxon>Bacteria</taxon>
        <taxon>Bacillati</taxon>
        <taxon>Vulcanimicrobiota</taxon>
        <taxon>Vulcanimicrobiia</taxon>
        <taxon>Vulcanimicrobiales</taxon>
        <taxon>Vulcanimicrobiaceae</taxon>
        <taxon>Vulcanimicrobium</taxon>
    </lineage>
</organism>
<evidence type="ECO:0000313" key="3">
    <source>
        <dbReference type="Proteomes" id="UP001317532"/>
    </source>
</evidence>
<evidence type="ECO:0000313" key="2">
    <source>
        <dbReference type="EMBL" id="BDE06063.1"/>
    </source>
</evidence>
<dbReference type="InterPro" id="IPR002731">
    <property type="entry name" value="ATPase_BadF"/>
</dbReference>
<keyword evidence="2" id="KW-0418">Kinase</keyword>
<name>A0AAN1XV74_UNVUL</name>
<keyword evidence="2" id="KW-0808">Transferase</keyword>
<sequence length="302" mass="30601">MIAIGVDAGGTSTVAALSRDGDAVREAHRGGANAAVMGIDDAADVIIGAIRDVLDGAHPDAIYVGAAGAARPRIADGIAENVRAAFRKARVAVGDDTAIALRAAIPAGDGAVLIAGTGSVAYAECGERAQRVGGLGYLAGDEGSAFWIGLQAIKLYGRVLDGRAARDETSEVAARALDATDRTAYLDALYEAPLRPSAIAALAPSIIAFAGKGNRASTKIVQQAAQELGDLTKAALKAVDLLDRSPRVALAGGLFRENSLLTFLLETRLNGDVPGLAIVKGGDEPVRGALRLAERAASAASA</sequence>
<dbReference type="SUPFAM" id="SSF53067">
    <property type="entry name" value="Actin-like ATPase domain"/>
    <property type="match status" value="2"/>
</dbReference>
<dbReference type="Proteomes" id="UP001317532">
    <property type="component" value="Chromosome"/>
</dbReference>
<dbReference type="CDD" id="cd24007">
    <property type="entry name" value="ASKHA_NBD_eukNAGK-like"/>
    <property type="match status" value="1"/>
</dbReference>
<dbReference type="PANTHER" id="PTHR43190:SF3">
    <property type="entry name" value="N-ACETYL-D-GLUCOSAMINE KINASE"/>
    <property type="match status" value="1"/>
</dbReference>
<dbReference type="PANTHER" id="PTHR43190">
    <property type="entry name" value="N-ACETYL-D-GLUCOSAMINE KINASE"/>
    <property type="match status" value="1"/>
</dbReference>
<proteinExistence type="predicted"/>
<keyword evidence="3" id="KW-1185">Reference proteome</keyword>
<reference evidence="2 3" key="1">
    <citation type="journal article" date="2022" name="ISME Commun">
        <title>Vulcanimicrobium alpinus gen. nov. sp. nov., the first cultivated representative of the candidate phylum 'Eremiobacterota', is a metabolically versatile aerobic anoxygenic phototroph.</title>
        <authorList>
            <person name="Yabe S."/>
            <person name="Muto K."/>
            <person name="Abe K."/>
            <person name="Yokota A."/>
            <person name="Staudigel H."/>
            <person name="Tebo B.M."/>
        </authorList>
    </citation>
    <scope>NUCLEOTIDE SEQUENCE [LARGE SCALE GENOMIC DNA]</scope>
    <source>
        <strain evidence="2 3">WC8-2</strain>
    </source>
</reference>
<dbReference type="InterPro" id="IPR052519">
    <property type="entry name" value="Euk-type_GlcNAc_Kinase"/>
</dbReference>
<accession>A0AAN1XV74</accession>
<dbReference type="RefSeq" id="WP_317997052.1">
    <property type="nucleotide sequence ID" value="NZ_AP025523.1"/>
</dbReference>
<dbReference type="GO" id="GO:0016301">
    <property type="term" value="F:kinase activity"/>
    <property type="evidence" value="ECO:0007669"/>
    <property type="project" value="UniProtKB-KW"/>
</dbReference>
<dbReference type="Pfam" id="PF01869">
    <property type="entry name" value="BcrAD_BadFG"/>
    <property type="match status" value="1"/>
</dbReference>
<evidence type="ECO:0000259" key="1">
    <source>
        <dbReference type="Pfam" id="PF01869"/>
    </source>
</evidence>